<sequence>MPNVSHDTLHGFLPERPKALKRALDLLDLEIPPGVTTETLPTDASGAPKMFTRQMDSVLRVVRPDGGDPFILLVEAQTRIETKKETSWPYYVAYLRDRYKLEVVLLILCVDTATAAWAARPLHTGLGRPTQVTVPHVLGPANVPRVSRMQDASADLDFAAFCLWIHSNDPDIEGILTVMGEALAQDTDREARDDLAGLIEDGLGSEHARKIWRNLMETLFTPRRGTIVGDARLAGQEEGLKEGREEGREEGRVAGKAEQLLRLMERRGFSLTEETRQRVTTCSDMPLLDLWFDRAIDATTLDEIFAAPSSTDRVPAPAQRPEHTAVPSHGLTDPESSAN</sequence>
<comment type="caution">
    <text evidence="2">The sequence shown here is derived from an EMBL/GenBank/DDBJ whole genome shotgun (WGS) entry which is preliminary data.</text>
</comment>
<evidence type="ECO:0000313" key="3">
    <source>
        <dbReference type="Proteomes" id="UP001501845"/>
    </source>
</evidence>
<reference evidence="3" key="1">
    <citation type="journal article" date="2019" name="Int. J. Syst. Evol. Microbiol.">
        <title>The Global Catalogue of Microorganisms (GCM) 10K type strain sequencing project: providing services to taxonomists for standard genome sequencing and annotation.</title>
        <authorList>
            <consortium name="The Broad Institute Genomics Platform"/>
            <consortium name="The Broad Institute Genome Sequencing Center for Infectious Disease"/>
            <person name="Wu L."/>
            <person name="Ma J."/>
        </authorList>
    </citation>
    <scope>NUCLEOTIDE SEQUENCE [LARGE SCALE GENOMIC DNA]</scope>
    <source>
        <strain evidence="3">JCM 17589</strain>
    </source>
</reference>
<dbReference type="PANTHER" id="PTHR34613">
    <property type="entry name" value="SLL0800 PROTEIN"/>
    <property type="match status" value="1"/>
</dbReference>
<evidence type="ECO:0000256" key="1">
    <source>
        <dbReference type="SAM" id="MobiDB-lite"/>
    </source>
</evidence>
<dbReference type="EMBL" id="BAABBU010000006">
    <property type="protein sequence ID" value="GAA4127787.1"/>
    <property type="molecule type" value="Genomic_DNA"/>
</dbReference>
<dbReference type="Proteomes" id="UP001501845">
    <property type="component" value="Unassembled WGS sequence"/>
</dbReference>
<keyword evidence="3" id="KW-1185">Reference proteome</keyword>
<dbReference type="RefSeq" id="WP_346155681.1">
    <property type="nucleotide sequence ID" value="NZ_BAABBU010000006.1"/>
</dbReference>
<organism evidence="2 3">
    <name type="scientific">Streptomyces tunisiensis</name>
    <dbReference type="NCBI Taxonomy" id="948699"/>
    <lineage>
        <taxon>Bacteria</taxon>
        <taxon>Bacillati</taxon>
        <taxon>Actinomycetota</taxon>
        <taxon>Actinomycetes</taxon>
        <taxon>Kitasatosporales</taxon>
        <taxon>Streptomycetaceae</taxon>
        <taxon>Streptomyces</taxon>
    </lineage>
</organism>
<gene>
    <name evidence="2" type="ORF">GCM10022285_13550</name>
</gene>
<protein>
    <recommendedName>
        <fullName evidence="4">Transposase</fullName>
    </recommendedName>
</protein>
<evidence type="ECO:0008006" key="4">
    <source>
        <dbReference type="Google" id="ProtNLM"/>
    </source>
</evidence>
<feature type="region of interest" description="Disordered" evidence="1">
    <location>
        <begin position="308"/>
        <end position="339"/>
    </location>
</feature>
<name>A0ABP7XYF1_9ACTN</name>
<evidence type="ECO:0000313" key="2">
    <source>
        <dbReference type="EMBL" id="GAA4127787.1"/>
    </source>
</evidence>
<dbReference type="PANTHER" id="PTHR34613:SF1">
    <property type="entry name" value="SLL6017 PROTEIN"/>
    <property type="match status" value="1"/>
</dbReference>
<proteinExistence type="predicted"/>
<accession>A0ABP7XYF1</accession>